<keyword evidence="1" id="KW-0812">Transmembrane</keyword>
<sequence length="81" mass="9109">MMDKRTVLISQLLMTFMMAVSMSGIMSLLSLGPTAAWLDIWPKQFLIAWPVAFVLTLVAWPLSMALTRRLVRPASDERNNG</sequence>
<dbReference type="AlphaFoldDB" id="A0A942DY56"/>
<keyword evidence="1" id="KW-1133">Transmembrane helix</keyword>
<evidence type="ECO:0000313" key="2">
    <source>
        <dbReference type="EMBL" id="MBS3649252.1"/>
    </source>
</evidence>
<name>A0A942DY56_9HYPH</name>
<evidence type="ECO:0000256" key="1">
    <source>
        <dbReference type="SAM" id="Phobius"/>
    </source>
</evidence>
<reference evidence="2" key="1">
    <citation type="submission" date="2021-04" db="EMBL/GenBank/DDBJ databases">
        <title>Pseudaminobacter soli sp. nov., isolated from paddy soil contaminated by heavy metals.</title>
        <authorList>
            <person name="Zhang K."/>
        </authorList>
    </citation>
    <scope>NUCLEOTIDE SEQUENCE</scope>
    <source>
        <strain evidence="2">19-2017</strain>
    </source>
</reference>
<feature type="transmembrane region" description="Helical" evidence="1">
    <location>
        <begin position="44"/>
        <end position="62"/>
    </location>
</feature>
<gene>
    <name evidence="2" type="ORF">KEU06_11590</name>
</gene>
<feature type="transmembrane region" description="Helical" evidence="1">
    <location>
        <begin position="12"/>
        <end position="32"/>
    </location>
</feature>
<dbReference type="Proteomes" id="UP000680348">
    <property type="component" value="Unassembled WGS sequence"/>
</dbReference>
<proteinExistence type="predicted"/>
<comment type="caution">
    <text evidence="2">The sequence shown here is derived from an EMBL/GenBank/DDBJ whole genome shotgun (WGS) entry which is preliminary data.</text>
</comment>
<evidence type="ECO:0000313" key="3">
    <source>
        <dbReference type="Proteomes" id="UP000680348"/>
    </source>
</evidence>
<protein>
    <submittedName>
        <fullName evidence="2">DUF2798 domain-containing protein</fullName>
    </submittedName>
</protein>
<accession>A0A942DY56</accession>
<dbReference type="EMBL" id="JAGWCR010000005">
    <property type="protein sequence ID" value="MBS3649252.1"/>
    <property type="molecule type" value="Genomic_DNA"/>
</dbReference>
<dbReference type="InterPro" id="IPR021529">
    <property type="entry name" value="DUF2798"/>
</dbReference>
<dbReference type="Pfam" id="PF11391">
    <property type="entry name" value="DUF2798"/>
    <property type="match status" value="1"/>
</dbReference>
<keyword evidence="1" id="KW-0472">Membrane</keyword>
<keyword evidence="3" id="KW-1185">Reference proteome</keyword>
<organism evidence="2 3">
    <name type="scientific">Pseudaminobacter soli</name>
    <name type="common">ex Zhang et al. 2022</name>
    <dbReference type="NCBI Taxonomy" id="2831468"/>
    <lineage>
        <taxon>Bacteria</taxon>
        <taxon>Pseudomonadati</taxon>
        <taxon>Pseudomonadota</taxon>
        <taxon>Alphaproteobacteria</taxon>
        <taxon>Hyphomicrobiales</taxon>
        <taxon>Phyllobacteriaceae</taxon>
        <taxon>Pseudaminobacter</taxon>
    </lineage>
</organism>